<dbReference type="Gene3D" id="3.90.870.20">
    <property type="entry name" value="Carbamoyltransferase, C-terminal domain"/>
    <property type="match status" value="1"/>
</dbReference>
<comment type="caution">
    <text evidence="4">The sequence shown here is derived from an EMBL/GenBank/DDBJ whole genome shotgun (WGS) entry which is preliminary data.</text>
</comment>
<evidence type="ECO:0008006" key="6">
    <source>
        <dbReference type="Google" id="ProtNLM"/>
    </source>
</evidence>
<comment type="similarity">
    <text evidence="1">Belongs to the NodU/CmcH family.</text>
</comment>
<dbReference type="InterPro" id="IPR003696">
    <property type="entry name" value="Carbtransf_dom"/>
</dbReference>
<evidence type="ECO:0000259" key="3">
    <source>
        <dbReference type="Pfam" id="PF16861"/>
    </source>
</evidence>
<feature type="domain" description="Carbamoyltransferase" evidence="2">
    <location>
        <begin position="3"/>
        <end position="352"/>
    </location>
</feature>
<dbReference type="Gene3D" id="3.30.420.40">
    <property type="match status" value="2"/>
</dbReference>
<dbReference type="SUPFAM" id="SSF53067">
    <property type="entry name" value="Actin-like ATPase domain"/>
    <property type="match status" value="1"/>
</dbReference>
<dbReference type="InterPro" id="IPR051338">
    <property type="entry name" value="NodU/CmcH_Carbamoyltrnsfr"/>
</dbReference>
<evidence type="ECO:0000256" key="1">
    <source>
        <dbReference type="ARBA" id="ARBA00006129"/>
    </source>
</evidence>
<dbReference type="RefSeq" id="WP_161744330.1">
    <property type="nucleotide sequence ID" value="NZ_JAAAMV010000012.1"/>
</dbReference>
<keyword evidence="5" id="KW-1185">Reference proteome</keyword>
<reference evidence="4 5" key="1">
    <citation type="submission" date="2020-01" db="EMBL/GenBank/DDBJ databases">
        <title>Paenibacillus soybeanensis sp. nov. isolated from the nodules of soybean (Glycine max(L.) Merr).</title>
        <authorList>
            <person name="Wang H."/>
        </authorList>
    </citation>
    <scope>NUCLEOTIDE SEQUENCE [LARGE SCALE GENOMIC DNA]</scope>
    <source>
        <strain evidence="4 5">T1</strain>
    </source>
</reference>
<dbReference type="InterPro" id="IPR043129">
    <property type="entry name" value="ATPase_NBD"/>
</dbReference>
<dbReference type="CDD" id="cd24098">
    <property type="entry name" value="ASKHA_NBD_TobZ_N"/>
    <property type="match status" value="1"/>
</dbReference>
<dbReference type="Pfam" id="PF02543">
    <property type="entry name" value="Carbam_trans_N"/>
    <property type="match status" value="1"/>
</dbReference>
<dbReference type="InterPro" id="IPR031730">
    <property type="entry name" value="Carbam_trans_C"/>
</dbReference>
<evidence type="ECO:0000259" key="2">
    <source>
        <dbReference type="Pfam" id="PF02543"/>
    </source>
</evidence>
<protein>
    <recommendedName>
        <fullName evidence="6">Carbamoyltransferase</fullName>
    </recommendedName>
</protein>
<sequence>MYILGITEKGHDSAACLLQNGKLLSFVEEERLTRIKNAPNQYPFKASHFCLQKANINLSDVAYIAVGWNLNKYEGYMQQFYKKLDNDYNKDHVTRLNERMLLARFNREQVIEEIRQGFLKEGYSLSQFPNIVFVDHHLAHAASSYYSSGFRKATILTIDGAGEDIGTAVWYGEGASITLVDDYQLPHSLGWFYAAITEYLGFLSNSHEGKVMGLAAYGCEDRRIREVLQKVLCIRNGRYYVDPNYIFYGDHNFGIRFTDLLVAELGKPRRRNEEITQFYKNVAYVAQDIIEEVIINMVKDYTEKLDSRNVCLAGGVAMNCKLNGEIADLPGVNSVFVQPASSDAGTALGAAMIVSQNNGYDPRFTMTHAYWGPNYSNNEVLSALQLAKVRYTYIENPSEVAAKLLAQNKILGWFQGASEVGARALGARSILANPSGPEMKSSLNSVVKFREAWRPFAPSLIIENAEEVFDSRDETPFMLVARRVLAEKRDVIPSAIHIDGTARPQTVTREANPRYWELINQFQKITNVPAILNTSFNIKDEPIVSSPLDAIRCFYSTGLDALVIENYLILKDESLLTHELLNNVEEFIAI</sequence>
<dbReference type="EMBL" id="JAAAMV010000012">
    <property type="protein sequence ID" value="NBD25530.1"/>
    <property type="molecule type" value="Genomic_DNA"/>
</dbReference>
<dbReference type="PANTHER" id="PTHR34847:SF1">
    <property type="entry name" value="NODULATION PROTEIN U"/>
    <property type="match status" value="1"/>
</dbReference>
<feature type="domain" description="Carbamoyltransferase C-terminal" evidence="3">
    <location>
        <begin position="402"/>
        <end position="571"/>
    </location>
</feature>
<dbReference type="PANTHER" id="PTHR34847">
    <property type="entry name" value="NODULATION PROTEIN U"/>
    <property type="match status" value="1"/>
</dbReference>
<dbReference type="Pfam" id="PF16861">
    <property type="entry name" value="Carbam_trans_C"/>
    <property type="match status" value="1"/>
</dbReference>
<dbReference type="InterPro" id="IPR038152">
    <property type="entry name" value="Carbam_trans_C_sf"/>
</dbReference>
<gene>
    <name evidence="4" type="ORF">GT019_16740</name>
</gene>
<dbReference type="Proteomes" id="UP000665561">
    <property type="component" value="Unassembled WGS sequence"/>
</dbReference>
<proteinExistence type="inferred from homology"/>
<evidence type="ECO:0000313" key="5">
    <source>
        <dbReference type="Proteomes" id="UP000665561"/>
    </source>
</evidence>
<accession>A0ABW9XS93</accession>
<organism evidence="4 5">
    <name type="scientific">Paenibacillus glycinis</name>
    <dbReference type="NCBI Taxonomy" id="2697035"/>
    <lineage>
        <taxon>Bacteria</taxon>
        <taxon>Bacillati</taxon>
        <taxon>Bacillota</taxon>
        <taxon>Bacilli</taxon>
        <taxon>Bacillales</taxon>
        <taxon>Paenibacillaceae</taxon>
        <taxon>Paenibacillus</taxon>
    </lineage>
</organism>
<evidence type="ECO:0000313" key="4">
    <source>
        <dbReference type="EMBL" id="NBD25530.1"/>
    </source>
</evidence>
<name>A0ABW9XS93_9BACL</name>